<reference evidence="1 2" key="1">
    <citation type="journal article" date="2012" name="BMC Genomics">
        <title>Comparative genomic analysis and phylogenetic position of Theileria equi.</title>
        <authorList>
            <person name="Kappmeyer L.S."/>
            <person name="Thiagarajan M."/>
            <person name="Herndon D.R."/>
            <person name="Ramsay J.D."/>
            <person name="Caler E."/>
            <person name="Djikeng A."/>
            <person name="Gillespie J.J."/>
            <person name="Lau A.O."/>
            <person name="Roalson E.H."/>
            <person name="Silva J.C."/>
            <person name="Silva M.G."/>
            <person name="Suarez C.E."/>
            <person name="Ueti M.W."/>
            <person name="Nene V.M."/>
            <person name="Mealey R.H."/>
            <person name="Knowles D.P."/>
            <person name="Brayton K.A."/>
        </authorList>
    </citation>
    <scope>NUCLEOTIDE SEQUENCE [LARGE SCALE GENOMIC DNA]</scope>
    <source>
        <strain evidence="1 2">WA</strain>
    </source>
</reference>
<gene>
    <name evidence="1" type="ORF">BEWA_030360</name>
</gene>
<protein>
    <submittedName>
        <fullName evidence="1">Uncharacterized protein</fullName>
    </submittedName>
</protein>
<proteinExistence type="predicted"/>
<dbReference type="RefSeq" id="XP_004829849.1">
    <property type="nucleotide sequence ID" value="XM_004829792.1"/>
</dbReference>
<dbReference type="AlphaFoldDB" id="L0AY43"/>
<dbReference type="VEuPathDB" id="PiroplasmaDB:BEWA_030360"/>
<dbReference type="EMBL" id="CP001669">
    <property type="protein sequence ID" value="AFZ80183.1"/>
    <property type="molecule type" value="Genomic_DNA"/>
</dbReference>
<accession>L0AY43</accession>
<evidence type="ECO:0000313" key="1">
    <source>
        <dbReference type="EMBL" id="AFZ80183.1"/>
    </source>
</evidence>
<sequence length="96" mass="11328">MIELDIQTLEKVEFGRTLLAKLRFTRILQMQMLLNLEHSRPTMKSHIDYNVLKQRHVVFVKKLEEFAVARPFYGINGKLDKVLQCSNVLLRTIEMP</sequence>
<dbReference type="GeneID" id="15803272"/>
<name>L0AY43_THEEQ</name>
<dbReference type="KEGG" id="beq:BEWA_030360"/>
<dbReference type="Proteomes" id="UP000031512">
    <property type="component" value="Chromosome 1"/>
</dbReference>
<organism evidence="1 2">
    <name type="scientific">Theileria equi strain WA</name>
    <dbReference type="NCBI Taxonomy" id="1537102"/>
    <lineage>
        <taxon>Eukaryota</taxon>
        <taxon>Sar</taxon>
        <taxon>Alveolata</taxon>
        <taxon>Apicomplexa</taxon>
        <taxon>Aconoidasida</taxon>
        <taxon>Piroplasmida</taxon>
        <taxon>Theileriidae</taxon>
        <taxon>Theileria</taxon>
    </lineage>
</organism>
<keyword evidence="2" id="KW-1185">Reference proteome</keyword>
<evidence type="ECO:0000313" key="2">
    <source>
        <dbReference type="Proteomes" id="UP000031512"/>
    </source>
</evidence>